<dbReference type="STRING" id="3476.A0A2P5DKM6"/>
<keyword evidence="3" id="KW-0813">Transport</keyword>
<keyword evidence="1" id="KW-0521">NADP</keyword>
<evidence type="ECO:0000256" key="1">
    <source>
        <dbReference type="ARBA" id="ARBA00022857"/>
    </source>
</evidence>
<accession>A0A2P5DKM6</accession>
<keyword evidence="2" id="KW-0560">Oxidoreductase</keyword>
<dbReference type="PANTHER" id="PTHR43625:SF81">
    <property type="entry name" value="OS01G0618100 PROTEIN"/>
    <property type="match status" value="1"/>
</dbReference>
<protein>
    <submittedName>
        <fullName evidence="3">Aldo/keto reductase/potassium channel subunit beta</fullName>
    </submittedName>
</protein>
<keyword evidence="3" id="KW-0406">Ion transport</keyword>
<evidence type="ECO:0000313" key="3">
    <source>
        <dbReference type="EMBL" id="PON73854.1"/>
    </source>
</evidence>
<dbReference type="GO" id="GO:0034220">
    <property type="term" value="P:monoatomic ion transmembrane transport"/>
    <property type="evidence" value="ECO:0007669"/>
    <property type="project" value="UniProtKB-KW"/>
</dbReference>
<dbReference type="InterPro" id="IPR036812">
    <property type="entry name" value="NAD(P)_OxRdtase_dom_sf"/>
</dbReference>
<keyword evidence="3" id="KW-0407">Ion channel</keyword>
<dbReference type="InterPro" id="IPR050791">
    <property type="entry name" value="Aldo-Keto_reductase"/>
</dbReference>
<dbReference type="SUPFAM" id="SSF51430">
    <property type="entry name" value="NAD(P)-linked oxidoreductase"/>
    <property type="match status" value="1"/>
</dbReference>
<gene>
    <name evidence="3" type="ORF">PanWU01x14_054040</name>
</gene>
<evidence type="ECO:0000256" key="2">
    <source>
        <dbReference type="ARBA" id="ARBA00023002"/>
    </source>
</evidence>
<dbReference type="EMBL" id="JXTB01000031">
    <property type="protein sequence ID" value="PON73854.1"/>
    <property type="molecule type" value="Genomic_DNA"/>
</dbReference>
<keyword evidence="4" id="KW-1185">Reference proteome</keyword>
<dbReference type="OrthoDB" id="37537at2759"/>
<dbReference type="PANTHER" id="PTHR43625">
    <property type="entry name" value="AFLATOXIN B1 ALDEHYDE REDUCTASE"/>
    <property type="match status" value="1"/>
</dbReference>
<dbReference type="Gene3D" id="3.20.20.100">
    <property type="entry name" value="NADP-dependent oxidoreductase domain"/>
    <property type="match status" value="1"/>
</dbReference>
<dbReference type="GO" id="GO:0005737">
    <property type="term" value="C:cytoplasm"/>
    <property type="evidence" value="ECO:0007669"/>
    <property type="project" value="TreeGrafter"/>
</dbReference>
<dbReference type="Proteomes" id="UP000237105">
    <property type="component" value="Unassembled WGS sequence"/>
</dbReference>
<proteinExistence type="predicted"/>
<sequence length="109" mass="12410">MTEHGIRIVPYSPLGRGLFGGKALVESLPANTSLESHPRFQGENFERNKLLYAQIEKLAKNMDAPFHNSHLHGFFTKVMTWHLFLGQLRLGILMITLDHSKVKLSNEKI</sequence>
<evidence type="ECO:0000313" key="4">
    <source>
        <dbReference type="Proteomes" id="UP000237105"/>
    </source>
</evidence>
<organism evidence="3 4">
    <name type="scientific">Parasponia andersonii</name>
    <name type="common">Sponia andersonii</name>
    <dbReference type="NCBI Taxonomy" id="3476"/>
    <lineage>
        <taxon>Eukaryota</taxon>
        <taxon>Viridiplantae</taxon>
        <taxon>Streptophyta</taxon>
        <taxon>Embryophyta</taxon>
        <taxon>Tracheophyta</taxon>
        <taxon>Spermatophyta</taxon>
        <taxon>Magnoliopsida</taxon>
        <taxon>eudicotyledons</taxon>
        <taxon>Gunneridae</taxon>
        <taxon>Pentapetalae</taxon>
        <taxon>rosids</taxon>
        <taxon>fabids</taxon>
        <taxon>Rosales</taxon>
        <taxon>Cannabaceae</taxon>
        <taxon>Parasponia</taxon>
    </lineage>
</organism>
<dbReference type="AlphaFoldDB" id="A0A2P5DKM6"/>
<dbReference type="GO" id="GO:0016491">
    <property type="term" value="F:oxidoreductase activity"/>
    <property type="evidence" value="ECO:0007669"/>
    <property type="project" value="UniProtKB-KW"/>
</dbReference>
<name>A0A2P5DKM6_PARAD</name>
<reference evidence="4" key="1">
    <citation type="submission" date="2016-06" db="EMBL/GenBank/DDBJ databases">
        <title>Parallel loss of symbiosis genes in relatives of nitrogen-fixing non-legume Parasponia.</title>
        <authorList>
            <person name="Van Velzen R."/>
            <person name="Holmer R."/>
            <person name="Bu F."/>
            <person name="Rutten L."/>
            <person name="Van Zeijl A."/>
            <person name="Liu W."/>
            <person name="Santuari L."/>
            <person name="Cao Q."/>
            <person name="Sharma T."/>
            <person name="Shen D."/>
            <person name="Roswanjaya Y."/>
            <person name="Wardhani T."/>
            <person name="Kalhor M.S."/>
            <person name="Jansen J."/>
            <person name="Van den Hoogen J."/>
            <person name="Gungor B."/>
            <person name="Hartog M."/>
            <person name="Hontelez J."/>
            <person name="Verver J."/>
            <person name="Yang W.-C."/>
            <person name="Schijlen E."/>
            <person name="Repin R."/>
            <person name="Schilthuizen M."/>
            <person name="Schranz E."/>
            <person name="Heidstra R."/>
            <person name="Miyata K."/>
            <person name="Fedorova E."/>
            <person name="Kohlen W."/>
            <person name="Bisseling T."/>
            <person name="Smit S."/>
            <person name="Geurts R."/>
        </authorList>
    </citation>
    <scope>NUCLEOTIDE SEQUENCE [LARGE SCALE GENOMIC DNA]</scope>
    <source>
        <strain evidence="4">cv. WU1-14</strain>
    </source>
</reference>
<comment type="caution">
    <text evidence="3">The sequence shown here is derived from an EMBL/GenBank/DDBJ whole genome shotgun (WGS) entry which is preliminary data.</text>
</comment>